<dbReference type="GeneID" id="55005646"/>
<keyword evidence="1" id="KW-0812">Transmembrane</keyword>
<feature type="transmembrane region" description="Helical" evidence="1">
    <location>
        <begin position="7"/>
        <end position="26"/>
    </location>
</feature>
<keyword evidence="1" id="KW-1133">Transmembrane helix</keyword>
<proteinExistence type="predicted"/>
<accession>A0A3S7UPY5</accession>
<keyword evidence="1" id="KW-0472">Membrane</keyword>
<evidence type="ECO:0000313" key="3">
    <source>
        <dbReference type="Proteomes" id="UP000276738"/>
    </source>
</evidence>
<name>A0A3S7UPY5_9CAUD</name>
<dbReference type="RefSeq" id="YP_009814508.1">
    <property type="nucleotide sequence ID" value="NC_048085.1"/>
</dbReference>
<dbReference type="Proteomes" id="UP000276738">
    <property type="component" value="Segment"/>
</dbReference>
<feature type="transmembrane region" description="Helical" evidence="1">
    <location>
        <begin position="32"/>
        <end position="54"/>
    </location>
</feature>
<sequence length="56" mass="6337">MGFTEALTIIFVVCKLLGIITWSWWLVFLPEIIAGVFYLLLLIGFVGLSVWAIFSD</sequence>
<evidence type="ECO:0000256" key="1">
    <source>
        <dbReference type="SAM" id="Phobius"/>
    </source>
</evidence>
<evidence type="ECO:0000313" key="2">
    <source>
        <dbReference type="EMBL" id="AYH92357.1"/>
    </source>
</evidence>
<protein>
    <recommendedName>
        <fullName evidence="4">Transmembrane fragile-X-F protein</fullName>
    </recommendedName>
</protein>
<reference evidence="2 3" key="1">
    <citation type="submission" date="2018-08" db="EMBL/GenBank/DDBJ databases">
        <title>Lactobacillus phages that infect wine-derived L. plantarum strains.</title>
        <authorList>
            <person name="Kyrkou I."/>
            <person name="Byth Carstens A."/>
            <person name="Ellegaard-Jensen L."/>
            <person name="Kot W."/>
            <person name="Hestbjerg Hansen L."/>
        </authorList>
    </citation>
    <scope>NUCLEOTIDE SEQUENCE [LARGE SCALE GENOMIC DNA]</scope>
</reference>
<organism evidence="2 3">
    <name type="scientific">Lactobacillus phage Bromius</name>
    <dbReference type="NCBI Taxonomy" id="2315485"/>
    <lineage>
        <taxon>Viruses</taxon>
        <taxon>Duplodnaviria</taxon>
        <taxon>Heunggongvirae</taxon>
        <taxon>Uroviricota</taxon>
        <taxon>Caudoviricetes</taxon>
        <taxon>Herelleviridae</taxon>
        <taxon>Harbinvirus</taxon>
        <taxon>Harbinvirus bromius</taxon>
    </lineage>
</organism>
<evidence type="ECO:0008006" key="4">
    <source>
        <dbReference type="Google" id="ProtNLM"/>
    </source>
</evidence>
<dbReference type="EMBL" id="MH809531">
    <property type="protein sequence ID" value="AYH92357.1"/>
    <property type="molecule type" value="Genomic_DNA"/>
</dbReference>
<keyword evidence="3" id="KW-1185">Reference proteome</keyword>
<dbReference type="KEGG" id="vg:55005646"/>